<keyword evidence="2" id="KW-0489">Methyltransferase</keyword>
<sequence>MTPLCGDCRLLMPDHGPFDLIISDPPYGETSLAWDRHVRGWSPLAAKALKPHGSLWVFGSLRSFMATAPDFRAAGLRHAQEIVWEKQNGSIFHADRFRRVHELLVQFYPVSARRQPASFSYFKGSLTWRRLDSLRARLKVFQDACAHLRWMPN</sequence>
<evidence type="ECO:0000256" key="3">
    <source>
        <dbReference type="ARBA" id="ARBA00022679"/>
    </source>
</evidence>
<organism evidence="7 8">
    <name type="scientific">Komagataeibacter intermedius NRIC 0521</name>
    <dbReference type="NCBI Taxonomy" id="1307934"/>
    <lineage>
        <taxon>Bacteria</taxon>
        <taxon>Pseudomonadati</taxon>
        <taxon>Pseudomonadota</taxon>
        <taxon>Alphaproteobacteria</taxon>
        <taxon>Acetobacterales</taxon>
        <taxon>Acetobacteraceae</taxon>
        <taxon>Komagataeibacter</taxon>
    </lineage>
</organism>
<name>A0ABQ0PG83_9PROT</name>
<comment type="similarity">
    <text evidence="1 5">Belongs to the N(4)/N(6)-methyltransferase family.</text>
</comment>
<evidence type="ECO:0000256" key="1">
    <source>
        <dbReference type="ARBA" id="ARBA00006594"/>
    </source>
</evidence>
<dbReference type="RefSeq" id="WP_235721138.1">
    <property type="nucleotide sequence ID" value="NZ_BAQJ01000016.1"/>
</dbReference>
<evidence type="ECO:0000256" key="2">
    <source>
        <dbReference type="ARBA" id="ARBA00022603"/>
    </source>
</evidence>
<dbReference type="EMBL" id="BAQJ01000016">
    <property type="protein sequence ID" value="GBQ66615.1"/>
    <property type="molecule type" value="Genomic_DNA"/>
</dbReference>
<keyword evidence="3" id="KW-0808">Transferase</keyword>
<dbReference type="PRINTS" id="PR00508">
    <property type="entry name" value="S21N4MTFRASE"/>
</dbReference>
<dbReference type="EC" id="2.1.1.-" evidence="5"/>
<dbReference type="Gene3D" id="3.40.50.150">
    <property type="entry name" value="Vaccinia Virus protein VP39"/>
    <property type="match status" value="1"/>
</dbReference>
<gene>
    <name evidence="7" type="ORF">AA0521_0787</name>
</gene>
<dbReference type="Proteomes" id="UP001061452">
    <property type="component" value="Unassembled WGS sequence"/>
</dbReference>
<protein>
    <recommendedName>
        <fullName evidence="5">Methyltransferase</fullName>
        <ecNumber evidence="5">2.1.1.-</ecNumber>
    </recommendedName>
</protein>
<dbReference type="InterPro" id="IPR001091">
    <property type="entry name" value="RM_Methyltransferase"/>
</dbReference>
<dbReference type="CDD" id="cd02440">
    <property type="entry name" value="AdoMet_MTases"/>
    <property type="match status" value="1"/>
</dbReference>
<dbReference type="InterPro" id="IPR002941">
    <property type="entry name" value="DNA_methylase_N4/N6"/>
</dbReference>
<dbReference type="SUPFAM" id="SSF53335">
    <property type="entry name" value="S-adenosyl-L-methionine-dependent methyltransferases"/>
    <property type="match status" value="1"/>
</dbReference>
<comment type="catalytic activity">
    <reaction evidence="4">
        <text>a 2'-deoxyadenosine in DNA + S-adenosyl-L-methionine = an N(6)-methyl-2'-deoxyadenosine in DNA + S-adenosyl-L-homocysteine + H(+)</text>
        <dbReference type="Rhea" id="RHEA:15197"/>
        <dbReference type="Rhea" id="RHEA-COMP:12418"/>
        <dbReference type="Rhea" id="RHEA-COMP:12419"/>
        <dbReference type="ChEBI" id="CHEBI:15378"/>
        <dbReference type="ChEBI" id="CHEBI:57856"/>
        <dbReference type="ChEBI" id="CHEBI:59789"/>
        <dbReference type="ChEBI" id="CHEBI:90615"/>
        <dbReference type="ChEBI" id="CHEBI:90616"/>
        <dbReference type="EC" id="2.1.1.72"/>
    </reaction>
</comment>
<proteinExistence type="inferred from homology"/>
<keyword evidence="8" id="KW-1185">Reference proteome</keyword>
<evidence type="ECO:0000256" key="4">
    <source>
        <dbReference type="ARBA" id="ARBA00047942"/>
    </source>
</evidence>
<dbReference type="InterPro" id="IPR029063">
    <property type="entry name" value="SAM-dependent_MTases_sf"/>
</dbReference>
<reference evidence="7" key="1">
    <citation type="submission" date="2013-04" db="EMBL/GenBank/DDBJ databases">
        <title>The genome sequencing project of 58 acetic acid bacteria.</title>
        <authorList>
            <person name="Okamoto-Kainuma A."/>
            <person name="Ishikawa M."/>
            <person name="Umino S."/>
            <person name="Koizumi Y."/>
            <person name="Shiwa Y."/>
            <person name="Yoshikawa H."/>
            <person name="Matsutani M."/>
            <person name="Matsushita K."/>
        </authorList>
    </citation>
    <scope>NUCLEOTIDE SEQUENCE</scope>
    <source>
        <strain evidence="7">NRIC 0521</strain>
    </source>
</reference>
<evidence type="ECO:0000313" key="8">
    <source>
        <dbReference type="Proteomes" id="UP001061452"/>
    </source>
</evidence>
<evidence type="ECO:0000259" key="6">
    <source>
        <dbReference type="Pfam" id="PF01555"/>
    </source>
</evidence>
<evidence type="ECO:0000256" key="5">
    <source>
        <dbReference type="RuleBase" id="RU362026"/>
    </source>
</evidence>
<dbReference type="Pfam" id="PF01555">
    <property type="entry name" value="N6_N4_Mtase"/>
    <property type="match status" value="1"/>
</dbReference>
<comment type="caution">
    <text evidence="7">The sequence shown here is derived from an EMBL/GenBank/DDBJ whole genome shotgun (WGS) entry which is preliminary data.</text>
</comment>
<feature type="domain" description="DNA methylase N-4/N-6" evidence="6">
    <location>
        <begin position="19"/>
        <end position="109"/>
    </location>
</feature>
<dbReference type="PROSITE" id="PS00092">
    <property type="entry name" value="N6_MTASE"/>
    <property type="match status" value="1"/>
</dbReference>
<dbReference type="InterPro" id="IPR002052">
    <property type="entry name" value="DNA_methylase_N6_adenine_CS"/>
</dbReference>
<accession>A0ABQ0PG83</accession>
<evidence type="ECO:0000313" key="7">
    <source>
        <dbReference type="EMBL" id="GBQ66615.1"/>
    </source>
</evidence>